<reference evidence="11 12" key="1">
    <citation type="journal article" date="2013" name="Genome Biol.">
        <title>Genome of Acanthamoeba castellanii highlights extensive lateral gene transfer and early evolution of tyrosine kinase signaling.</title>
        <authorList>
            <person name="Clarke M."/>
            <person name="Lohan A.J."/>
            <person name="Liu B."/>
            <person name="Lagkouvardos I."/>
            <person name="Roy S."/>
            <person name="Zafar N."/>
            <person name="Bertelli C."/>
            <person name="Schilde C."/>
            <person name="Kianianmomeni A."/>
            <person name="Burglin T.R."/>
            <person name="Frech C."/>
            <person name="Turcotte B."/>
            <person name="Kopec K.O."/>
            <person name="Synnott J.M."/>
            <person name="Choo C."/>
            <person name="Paponov I."/>
            <person name="Finkler A."/>
            <person name="Soon Heng Tan C."/>
            <person name="Hutchins A.P."/>
            <person name="Weinmeier T."/>
            <person name="Rattei T."/>
            <person name="Chu J.S."/>
            <person name="Gimenez G."/>
            <person name="Irimia M."/>
            <person name="Rigden D.J."/>
            <person name="Fitzpatrick D.A."/>
            <person name="Lorenzo-Morales J."/>
            <person name="Bateman A."/>
            <person name="Chiu C.H."/>
            <person name="Tang P."/>
            <person name="Hegemann P."/>
            <person name="Fromm H."/>
            <person name="Raoult D."/>
            <person name="Greub G."/>
            <person name="Miranda-Saavedra D."/>
            <person name="Chen N."/>
            <person name="Nash P."/>
            <person name="Ginger M.L."/>
            <person name="Horn M."/>
            <person name="Schaap P."/>
            <person name="Caler L."/>
            <person name="Loftus B."/>
        </authorList>
    </citation>
    <scope>NUCLEOTIDE SEQUENCE [LARGE SCALE GENOMIC DNA]</scope>
    <source>
        <strain evidence="11 12">Neff</strain>
    </source>
</reference>
<dbReference type="Pfam" id="PF00856">
    <property type="entry name" value="SET"/>
    <property type="match status" value="1"/>
</dbReference>
<proteinExistence type="predicted"/>
<dbReference type="InterPro" id="IPR046341">
    <property type="entry name" value="SET_dom_sf"/>
</dbReference>
<evidence type="ECO:0000256" key="7">
    <source>
        <dbReference type="ARBA" id="ARBA00023242"/>
    </source>
</evidence>
<dbReference type="RefSeq" id="XP_004337363.1">
    <property type="nucleotide sequence ID" value="XM_004337315.1"/>
</dbReference>
<dbReference type="InterPro" id="IPR044421">
    <property type="entry name" value="SMYD4_SET"/>
</dbReference>
<dbReference type="GO" id="GO:0032259">
    <property type="term" value="P:methylation"/>
    <property type="evidence" value="ECO:0007669"/>
    <property type="project" value="UniProtKB-KW"/>
</dbReference>
<dbReference type="PROSITE" id="PS50280">
    <property type="entry name" value="SET"/>
    <property type="match status" value="1"/>
</dbReference>
<keyword evidence="3" id="KW-0963">Cytoplasm</keyword>
<dbReference type="InterPro" id="IPR019734">
    <property type="entry name" value="TPR_rpt"/>
</dbReference>
<evidence type="ECO:0000256" key="8">
    <source>
        <dbReference type="ARBA" id="ARBA00048985"/>
    </source>
</evidence>
<keyword evidence="4" id="KW-0489">Methyltransferase</keyword>
<dbReference type="OMA" id="RGNACFT"/>
<keyword evidence="7" id="KW-0539">Nucleus</keyword>
<evidence type="ECO:0000256" key="6">
    <source>
        <dbReference type="ARBA" id="ARBA00022691"/>
    </source>
</evidence>
<dbReference type="GeneID" id="14915989"/>
<dbReference type="EMBL" id="KB008034">
    <property type="protein sequence ID" value="ELR15350.1"/>
    <property type="molecule type" value="Genomic_DNA"/>
</dbReference>
<dbReference type="GO" id="GO:0008168">
    <property type="term" value="F:methyltransferase activity"/>
    <property type="evidence" value="ECO:0007669"/>
    <property type="project" value="UniProtKB-KW"/>
</dbReference>
<feature type="compositionally biased region" description="Basic and acidic residues" evidence="9">
    <location>
        <begin position="221"/>
        <end position="236"/>
    </location>
</feature>
<feature type="region of interest" description="Disordered" evidence="9">
    <location>
        <begin position="457"/>
        <end position="487"/>
    </location>
</feature>
<dbReference type="KEGG" id="acan:ACA1_328750"/>
<dbReference type="AlphaFoldDB" id="L8GQS9"/>
<dbReference type="OrthoDB" id="62495at2759"/>
<dbReference type="InterPro" id="IPR052097">
    <property type="entry name" value="SET-MYND_domain_protein"/>
</dbReference>
<comment type="subcellular location">
    <subcellularLocation>
        <location evidence="2">Cytoplasm</location>
    </subcellularLocation>
    <subcellularLocation>
        <location evidence="1">Nucleus</location>
    </subcellularLocation>
</comment>
<dbReference type="PANTHER" id="PTHR46165">
    <property type="entry name" value="SET AND MYND DOMAIN-CONTAINING PROTEIN 4"/>
    <property type="match status" value="1"/>
</dbReference>
<accession>L8GQS9</accession>
<comment type="catalytic activity">
    <reaction evidence="8">
        <text>L-lysyl-[protein] + S-adenosyl-L-methionine = N(6)-methyl-L-lysyl-[protein] + S-adenosyl-L-homocysteine + H(+)</text>
        <dbReference type="Rhea" id="RHEA:51736"/>
        <dbReference type="Rhea" id="RHEA-COMP:9752"/>
        <dbReference type="Rhea" id="RHEA-COMP:13053"/>
        <dbReference type="ChEBI" id="CHEBI:15378"/>
        <dbReference type="ChEBI" id="CHEBI:29969"/>
        <dbReference type="ChEBI" id="CHEBI:57856"/>
        <dbReference type="ChEBI" id="CHEBI:59789"/>
        <dbReference type="ChEBI" id="CHEBI:61929"/>
    </reaction>
</comment>
<dbReference type="Gene3D" id="2.170.270.10">
    <property type="entry name" value="SET domain"/>
    <property type="match status" value="1"/>
</dbReference>
<dbReference type="GO" id="GO:0005737">
    <property type="term" value="C:cytoplasm"/>
    <property type="evidence" value="ECO:0007669"/>
    <property type="project" value="UniProtKB-SubCell"/>
</dbReference>
<dbReference type="CDD" id="cd10536">
    <property type="entry name" value="SET_SMYD4"/>
    <property type="match status" value="1"/>
</dbReference>
<protein>
    <submittedName>
        <fullName evidence="11">Tetratricopeptide repeat domain containing protein</fullName>
    </submittedName>
</protein>
<gene>
    <name evidence="11" type="ORF">ACA1_328750</name>
</gene>
<keyword evidence="6" id="KW-0949">S-adenosyl-L-methionine</keyword>
<dbReference type="GO" id="GO:0005634">
    <property type="term" value="C:nucleus"/>
    <property type="evidence" value="ECO:0007669"/>
    <property type="project" value="UniProtKB-SubCell"/>
</dbReference>
<evidence type="ECO:0000259" key="10">
    <source>
        <dbReference type="PROSITE" id="PS50280"/>
    </source>
</evidence>
<dbReference type="SUPFAM" id="SSF82199">
    <property type="entry name" value="SET domain"/>
    <property type="match status" value="1"/>
</dbReference>
<evidence type="ECO:0000313" key="11">
    <source>
        <dbReference type="EMBL" id="ELR15350.1"/>
    </source>
</evidence>
<dbReference type="InterPro" id="IPR011990">
    <property type="entry name" value="TPR-like_helical_dom_sf"/>
</dbReference>
<name>L8GQS9_ACACF</name>
<organism evidence="11 12">
    <name type="scientific">Acanthamoeba castellanii (strain ATCC 30010 / Neff)</name>
    <dbReference type="NCBI Taxonomy" id="1257118"/>
    <lineage>
        <taxon>Eukaryota</taxon>
        <taxon>Amoebozoa</taxon>
        <taxon>Discosea</taxon>
        <taxon>Longamoebia</taxon>
        <taxon>Centramoebida</taxon>
        <taxon>Acanthamoebidae</taxon>
        <taxon>Acanthamoeba</taxon>
    </lineage>
</organism>
<keyword evidence="12" id="KW-1185">Reference proteome</keyword>
<evidence type="ECO:0000256" key="1">
    <source>
        <dbReference type="ARBA" id="ARBA00004123"/>
    </source>
</evidence>
<dbReference type="STRING" id="1257118.L8GQS9"/>
<dbReference type="Pfam" id="PF13424">
    <property type="entry name" value="TPR_12"/>
    <property type="match status" value="1"/>
</dbReference>
<evidence type="ECO:0000256" key="3">
    <source>
        <dbReference type="ARBA" id="ARBA00022490"/>
    </source>
</evidence>
<sequence>MEGKARRRGHAERAFACARLVHFAEAELENLRTSSSQSASFDLPVQCMHKVPEISAALAAADAPERGAADDDQALKWKQKGDELYGQWQAAERQSRGSPGPHARLLGQALRAYTEALCCGGARTKLGGLAYANRAAVLYQMERFDAAAEDCDRAQQAGYPADKLFKLLQRRGNCRLRLGQPSLAWVDLQQALALLNERAGQEASLAPVKAQITKEVDQARRAIAGEKKGQRKKGETRGAATAQPSPSMDNPRIAHASSAVAIRRSPEAGRFVVAAEDIKLGEPVTREEAYAAVLLRPYELTHCHHCFTQEAVLIPYTSSSSFASTPLSVGVRRRRANVVAVGARGHAFVPSDVEKRPPGTMSTSAFFEAAPTLLVLCLRILLRRQAREGAAQGLDGRAPTTGQPLRGLVPRGDDEWRADYGDICSLLPHVEDLPKETIEEYLRYCIVARAYVEHRANRAREEEEQRRQIGGGGENDVQSKNESEDDDDVRMGKWMDIRLLFRHLCQTHTNVYAIYEVADDDEHGGGTKPIRRVAEAMYATGSLFNHSCRPNTVLNYEGRVLTIRACEDIAKGKEVLNCYGPHVAHIPSRDERQKALRHQYFFTCRCDACSSSVEQGGQDFDYLVCGSEGCTRELQINPEQLRQEVDIRVVQREIKLAREFYERARRALDGGGGDGSGDGDVERAAQSLAHALRLRAKYLHPQHRELGRTHDALAEAHARLGRYEAAATHLERAVAVLESRFAPFSFELADQYAKLAQAWFNARRDPRRTLAWIDKAERVWTVLTGGGGDDGRPCGGSLVKRGGQRVLDELHQMRVELRPINNK</sequence>
<dbReference type="SMART" id="SM00028">
    <property type="entry name" value="TPR"/>
    <property type="match status" value="3"/>
</dbReference>
<feature type="domain" description="SET" evidence="10">
    <location>
        <begin position="258"/>
        <end position="580"/>
    </location>
</feature>
<evidence type="ECO:0000256" key="4">
    <source>
        <dbReference type="ARBA" id="ARBA00022603"/>
    </source>
</evidence>
<dbReference type="SUPFAM" id="SSF48452">
    <property type="entry name" value="TPR-like"/>
    <property type="match status" value="1"/>
</dbReference>
<dbReference type="InterPro" id="IPR001214">
    <property type="entry name" value="SET_dom"/>
</dbReference>
<keyword evidence="5" id="KW-0808">Transferase</keyword>
<dbReference type="VEuPathDB" id="AmoebaDB:ACA1_328750"/>
<evidence type="ECO:0000313" key="12">
    <source>
        <dbReference type="Proteomes" id="UP000011083"/>
    </source>
</evidence>
<evidence type="ECO:0000256" key="2">
    <source>
        <dbReference type="ARBA" id="ARBA00004496"/>
    </source>
</evidence>
<dbReference type="GO" id="GO:0042826">
    <property type="term" value="F:histone deacetylase binding"/>
    <property type="evidence" value="ECO:0007669"/>
    <property type="project" value="TreeGrafter"/>
</dbReference>
<dbReference type="Gene3D" id="1.25.40.10">
    <property type="entry name" value="Tetratricopeptide repeat domain"/>
    <property type="match status" value="2"/>
</dbReference>
<feature type="region of interest" description="Disordered" evidence="9">
    <location>
        <begin position="221"/>
        <end position="252"/>
    </location>
</feature>
<dbReference type="Proteomes" id="UP000011083">
    <property type="component" value="Unassembled WGS sequence"/>
</dbReference>
<feature type="compositionally biased region" description="Basic and acidic residues" evidence="9">
    <location>
        <begin position="457"/>
        <end position="467"/>
    </location>
</feature>
<dbReference type="PANTHER" id="PTHR46165:SF2">
    <property type="entry name" value="SET AND MYND DOMAIN-CONTAINING PROTEIN 4"/>
    <property type="match status" value="1"/>
</dbReference>
<evidence type="ECO:0000256" key="9">
    <source>
        <dbReference type="SAM" id="MobiDB-lite"/>
    </source>
</evidence>
<evidence type="ECO:0000256" key="5">
    <source>
        <dbReference type="ARBA" id="ARBA00022679"/>
    </source>
</evidence>